<accession>A0A7X1I4D1</accession>
<keyword evidence="1" id="KW-0812">Transmembrane</keyword>
<proteinExistence type="predicted"/>
<evidence type="ECO:0000313" key="3">
    <source>
        <dbReference type="Proteomes" id="UP000517694"/>
    </source>
</evidence>
<reference evidence="2 3" key="1">
    <citation type="submission" date="2020-08" db="EMBL/GenBank/DDBJ databases">
        <title>Whole-Genome Sequence of French Clinical Streptomyces mexicanus Strain Q0842.</title>
        <authorList>
            <person name="Boxberger M."/>
            <person name="La Scola B."/>
        </authorList>
    </citation>
    <scope>NUCLEOTIDE SEQUENCE [LARGE SCALE GENOMIC DNA]</scope>
    <source>
        <strain evidence="2 3">Marseille-Q0842</strain>
    </source>
</reference>
<comment type="caution">
    <text evidence="2">The sequence shown here is derived from an EMBL/GenBank/DDBJ whole genome shotgun (WGS) entry which is preliminary data.</text>
</comment>
<dbReference type="Proteomes" id="UP000517694">
    <property type="component" value="Unassembled WGS sequence"/>
</dbReference>
<evidence type="ECO:0000256" key="1">
    <source>
        <dbReference type="SAM" id="Phobius"/>
    </source>
</evidence>
<name>A0A7X1I4D1_9ACTN</name>
<organism evidence="2 3">
    <name type="scientific">Streptomyces mexicanus</name>
    <dbReference type="NCBI Taxonomy" id="178566"/>
    <lineage>
        <taxon>Bacteria</taxon>
        <taxon>Bacillati</taxon>
        <taxon>Actinomycetota</taxon>
        <taxon>Actinomycetes</taxon>
        <taxon>Kitasatosporales</taxon>
        <taxon>Streptomycetaceae</taxon>
        <taxon>Streptomyces</taxon>
    </lineage>
</organism>
<gene>
    <name evidence="2" type="ORF">H1R13_24790</name>
</gene>
<dbReference type="EMBL" id="JACMHY010000011">
    <property type="protein sequence ID" value="MBC2868055.1"/>
    <property type="molecule type" value="Genomic_DNA"/>
</dbReference>
<feature type="transmembrane region" description="Helical" evidence="1">
    <location>
        <begin position="12"/>
        <end position="34"/>
    </location>
</feature>
<keyword evidence="1" id="KW-0472">Membrane</keyword>
<evidence type="ECO:0000313" key="2">
    <source>
        <dbReference type="EMBL" id="MBC2868055.1"/>
    </source>
</evidence>
<dbReference type="AlphaFoldDB" id="A0A7X1I4D1"/>
<sequence>MGPPPKKRRVGLIVGIVGGGVGLIVIGGVVLALIGNAVGSGFPEAKNKLTLPKTLIDGRFELAQDLSDSEGQKIEDEADGAWDAKDIHAVVGQYSQGGDQTQGALVISGMYGRLKNTDRARRDMLKGATDADGVTLAAGPKDFTQSGEPTVSCEVLTQEKLGTTLTYPACVWADGNTGAIVAVMTAKTLHQDASEVDLGSYARLTRQVRTESVKPLG</sequence>
<keyword evidence="3" id="KW-1185">Reference proteome</keyword>
<keyword evidence="1" id="KW-1133">Transmembrane helix</keyword>
<protein>
    <submittedName>
        <fullName evidence="2">Uncharacterized protein</fullName>
    </submittedName>
</protein>